<comment type="caution">
    <text evidence="3">The sequence shown here is derived from an EMBL/GenBank/DDBJ whole genome shotgun (WGS) entry which is preliminary data.</text>
</comment>
<evidence type="ECO:0000256" key="1">
    <source>
        <dbReference type="SAM" id="SignalP"/>
    </source>
</evidence>
<dbReference type="Gene3D" id="3.40.50.10610">
    <property type="entry name" value="ABC-type transport auxiliary lipoprotein component"/>
    <property type="match status" value="1"/>
</dbReference>
<gene>
    <name evidence="3" type="ORF">CWE06_02790</name>
</gene>
<dbReference type="AlphaFoldDB" id="A0A432VYQ8"/>
<dbReference type="InterPro" id="IPR005586">
    <property type="entry name" value="ABC_trans_aux"/>
</dbReference>
<dbReference type="RefSeq" id="WP_126790947.1">
    <property type="nucleotide sequence ID" value="NZ_PIPI01000001.1"/>
</dbReference>
<evidence type="ECO:0000313" key="4">
    <source>
        <dbReference type="Proteomes" id="UP000288212"/>
    </source>
</evidence>
<reference evidence="3 4" key="1">
    <citation type="journal article" date="2011" name="Front. Microbiol.">
        <title>Genomic signatures of strain selection and enhancement in Bacillus atrophaeus var. globigii, a historical biowarfare simulant.</title>
        <authorList>
            <person name="Gibbons H.S."/>
            <person name="Broomall S.M."/>
            <person name="McNew L.A."/>
            <person name="Daligault H."/>
            <person name="Chapman C."/>
            <person name="Bruce D."/>
            <person name="Karavis M."/>
            <person name="Krepps M."/>
            <person name="McGregor P.A."/>
            <person name="Hong C."/>
            <person name="Park K.H."/>
            <person name="Akmal A."/>
            <person name="Feldman A."/>
            <person name="Lin J.S."/>
            <person name="Chang W.E."/>
            <person name="Higgs B.W."/>
            <person name="Demirev P."/>
            <person name="Lindquist J."/>
            <person name="Liem A."/>
            <person name="Fochler E."/>
            <person name="Read T.D."/>
            <person name="Tapia R."/>
            <person name="Johnson S."/>
            <person name="Bishop-Lilly K.A."/>
            <person name="Detter C."/>
            <person name="Han C."/>
            <person name="Sozhamannan S."/>
            <person name="Rosenzweig C.N."/>
            <person name="Skowronski E.W."/>
        </authorList>
    </citation>
    <scope>NUCLEOTIDE SEQUENCE [LARGE SCALE GENOMIC DNA]</scope>
    <source>
        <strain evidence="3 4">AK5</strain>
    </source>
</reference>
<feature type="domain" description="ABC-type transport auxiliary lipoprotein component" evidence="2">
    <location>
        <begin position="29"/>
        <end position="187"/>
    </location>
</feature>
<dbReference type="PROSITE" id="PS51257">
    <property type="entry name" value="PROKAR_LIPOPROTEIN"/>
    <property type="match status" value="1"/>
</dbReference>
<proteinExistence type="predicted"/>
<feature type="signal peptide" evidence="1">
    <location>
        <begin position="1"/>
        <end position="18"/>
    </location>
</feature>
<dbReference type="Pfam" id="PF03886">
    <property type="entry name" value="ABC_trans_aux"/>
    <property type="match status" value="1"/>
</dbReference>
<keyword evidence="4" id="KW-1185">Reference proteome</keyword>
<protein>
    <recommendedName>
        <fullName evidence="2">ABC-type transport auxiliary lipoprotein component domain-containing protein</fullName>
    </recommendedName>
</protein>
<evidence type="ECO:0000259" key="2">
    <source>
        <dbReference type="Pfam" id="PF03886"/>
    </source>
</evidence>
<dbReference type="EMBL" id="PIPI01000001">
    <property type="protein sequence ID" value="RUO21792.1"/>
    <property type="molecule type" value="Genomic_DNA"/>
</dbReference>
<feature type="chain" id="PRO_5019311254" description="ABC-type transport auxiliary lipoprotein component domain-containing protein" evidence="1">
    <location>
        <begin position="19"/>
        <end position="199"/>
    </location>
</feature>
<dbReference type="SUPFAM" id="SSF159594">
    <property type="entry name" value="XCC0632-like"/>
    <property type="match status" value="1"/>
</dbReference>
<evidence type="ECO:0000313" key="3">
    <source>
        <dbReference type="EMBL" id="RUO21792.1"/>
    </source>
</evidence>
<organism evidence="3 4">
    <name type="scientific">Aliidiomarina haloalkalitolerans</name>
    <dbReference type="NCBI Taxonomy" id="859059"/>
    <lineage>
        <taxon>Bacteria</taxon>
        <taxon>Pseudomonadati</taxon>
        <taxon>Pseudomonadota</taxon>
        <taxon>Gammaproteobacteria</taxon>
        <taxon>Alteromonadales</taxon>
        <taxon>Idiomarinaceae</taxon>
        <taxon>Aliidiomarina</taxon>
    </lineage>
</organism>
<keyword evidence="1" id="KW-0732">Signal</keyword>
<dbReference type="OrthoDB" id="5795476at2"/>
<sequence length="199" mass="21584">MRYALLALLTLSWLSACTVLPEAETVEVYRLHPVTTASSASTEPFPHAVRVTRPLVTDLLAGNRILRLHSDQSLSAYAGARWSNAIPVLWRDWMTNALTQHPAFAQISSDVDNVAADFELAGTLRNFQIESRDGTSYAIVQFDARLVALSSRSVVAQQRLNARIPVTGNSSAAAVAALSQATESVYSDLVAWLLSTNAD</sequence>
<accession>A0A432VYQ8</accession>
<name>A0A432VYQ8_9GAMM</name>
<dbReference type="Proteomes" id="UP000288212">
    <property type="component" value="Unassembled WGS sequence"/>
</dbReference>